<evidence type="ECO:0000256" key="1">
    <source>
        <dbReference type="ARBA" id="ARBA00004141"/>
    </source>
</evidence>
<keyword evidence="3 6" id="KW-0812">Transmembrane</keyword>
<sequence>MPMFLCGRVLAGIGQGLWLANVNIYICEIAPSNYRGSLIALPQLMVTVGIFLSYFTCLGSVKMTSSMAWRSPYIIMGILSSLLGISCIFLPQSPRWLMLHHQREKAVKAIQRLDMDAVEAENYTMGTQETAQNETQCNKVKQLIVLFRPEYKSKSMLAAFLLLMVGLSGIDGILYYAPVLFGQAGIPTKTADFLASGCSAILMLAVSIPAAIFAEKWGRRTAMLLGGAGLSTCMFLMGSLYASNSVRASGVGRWFVIIFIFLFAAVYCVTWAVAGKIYASEILPTKLFIGETKLLKRSINPVGQLVRCIHNTHIPLEVFICAVFSIWKSFLCDHDRSGALYARDQGEVFGGDSAGLPGSDISIADTDKDSDDGYSVIFTAPRKVLFFWPIYRERT</sequence>
<dbReference type="PROSITE" id="PS50850">
    <property type="entry name" value="MFS"/>
    <property type="match status" value="1"/>
</dbReference>
<evidence type="ECO:0000313" key="8">
    <source>
        <dbReference type="EMBL" id="OKL57996.1"/>
    </source>
</evidence>
<dbReference type="RefSeq" id="XP_020118117.1">
    <property type="nucleotide sequence ID" value="XM_020268788.1"/>
</dbReference>
<accession>A0A225ASR5</accession>
<keyword evidence="9" id="KW-1185">Reference proteome</keyword>
<dbReference type="OrthoDB" id="5399138at2759"/>
<dbReference type="PANTHER" id="PTHR48022:SF30">
    <property type="entry name" value="MAJOR FACILITATOR SUPERFAMILY (MFS) PROFILE DOMAIN-CONTAINING PROTEIN"/>
    <property type="match status" value="1"/>
</dbReference>
<evidence type="ECO:0000256" key="2">
    <source>
        <dbReference type="ARBA" id="ARBA00010992"/>
    </source>
</evidence>
<gene>
    <name evidence="8" type="ORF">UA08_06503</name>
</gene>
<dbReference type="SUPFAM" id="SSF103473">
    <property type="entry name" value="MFS general substrate transporter"/>
    <property type="match status" value="1"/>
</dbReference>
<organism evidence="8 9">
    <name type="scientific">Talaromyces atroroseus</name>
    <dbReference type="NCBI Taxonomy" id="1441469"/>
    <lineage>
        <taxon>Eukaryota</taxon>
        <taxon>Fungi</taxon>
        <taxon>Dikarya</taxon>
        <taxon>Ascomycota</taxon>
        <taxon>Pezizomycotina</taxon>
        <taxon>Eurotiomycetes</taxon>
        <taxon>Eurotiomycetidae</taxon>
        <taxon>Eurotiales</taxon>
        <taxon>Trichocomaceae</taxon>
        <taxon>Talaromyces</taxon>
        <taxon>Talaromyces sect. Trachyspermi</taxon>
    </lineage>
</organism>
<comment type="subcellular location">
    <subcellularLocation>
        <location evidence="1">Membrane</location>
        <topology evidence="1">Multi-pass membrane protein</topology>
    </subcellularLocation>
</comment>
<dbReference type="InterPro" id="IPR050360">
    <property type="entry name" value="MFS_Sugar_Transporters"/>
</dbReference>
<dbReference type="Pfam" id="PF00083">
    <property type="entry name" value="Sugar_tr"/>
    <property type="match status" value="1"/>
</dbReference>
<keyword evidence="4 6" id="KW-1133">Transmembrane helix</keyword>
<dbReference type="Proteomes" id="UP000214365">
    <property type="component" value="Unassembled WGS sequence"/>
</dbReference>
<dbReference type="Gene3D" id="1.20.1250.20">
    <property type="entry name" value="MFS general substrate transporter like domains"/>
    <property type="match status" value="1"/>
</dbReference>
<dbReference type="EMBL" id="LFMY01000010">
    <property type="protein sequence ID" value="OKL57996.1"/>
    <property type="molecule type" value="Genomic_DNA"/>
</dbReference>
<evidence type="ECO:0000256" key="3">
    <source>
        <dbReference type="ARBA" id="ARBA00022692"/>
    </source>
</evidence>
<evidence type="ECO:0000313" key="9">
    <source>
        <dbReference type="Proteomes" id="UP000214365"/>
    </source>
</evidence>
<dbReference type="PROSITE" id="PS00217">
    <property type="entry name" value="SUGAR_TRANSPORT_2"/>
    <property type="match status" value="1"/>
</dbReference>
<dbReference type="InterPro" id="IPR005828">
    <property type="entry name" value="MFS_sugar_transport-like"/>
</dbReference>
<feature type="domain" description="Major facilitator superfamily (MFS) profile" evidence="7">
    <location>
        <begin position="1"/>
        <end position="395"/>
    </location>
</feature>
<reference evidence="8 9" key="1">
    <citation type="submission" date="2015-06" db="EMBL/GenBank/DDBJ databases">
        <title>Talaromyces atroroseus IBT 11181 draft genome.</title>
        <authorList>
            <person name="Rasmussen K.B."/>
            <person name="Rasmussen S."/>
            <person name="Petersen B."/>
            <person name="Sicheritz-Ponten T."/>
            <person name="Mortensen U.H."/>
            <person name="Thrane U."/>
        </authorList>
    </citation>
    <scope>NUCLEOTIDE SEQUENCE [LARGE SCALE GENOMIC DNA]</scope>
    <source>
        <strain evidence="8 9">IBT 11181</strain>
    </source>
</reference>
<dbReference type="PANTHER" id="PTHR48022">
    <property type="entry name" value="PLASTIDIC GLUCOSE TRANSPORTER 4"/>
    <property type="match status" value="1"/>
</dbReference>
<dbReference type="GO" id="GO:0016020">
    <property type="term" value="C:membrane"/>
    <property type="evidence" value="ECO:0007669"/>
    <property type="project" value="UniProtKB-SubCell"/>
</dbReference>
<dbReference type="PROSITE" id="PS00216">
    <property type="entry name" value="SUGAR_TRANSPORT_1"/>
    <property type="match status" value="1"/>
</dbReference>
<evidence type="ECO:0000259" key="7">
    <source>
        <dbReference type="PROSITE" id="PS50850"/>
    </source>
</evidence>
<dbReference type="AlphaFoldDB" id="A0A225ASR5"/>
<feature type="transmembrane region" description="Helical" evidence="6">
    <location>
        <begin position="221"/>
        <end position="242"/>
    </location>
</feature>
<dbReference type="InterPro" id="IPR036259">
    <property type="entry name" value="MFS_trans_sf"/>
</dbReference>
<dbReference type="InterPro" id="IPR005829">
    <property type="entry name" value="Sugar_transporter_CS"/>
</dbReference>
<proteinExistence type="inferred from homology"/>
<dbReference type="InterPro" id="IPR020846">
    <property type="entry name" value="MFS_dom"/>
</dbReference>
<feature type="transmembrane region" description="Helical" evidence="6">
    <location>
        <begin position="254"/>
        <end position="274"/>
    </location>
</feature>
<evidence type="ECO:0000256" key="4">
    <source>
        <dbReference type="ARBA" id="ARBA00022989"/>
    </source>
</evidence>
<feature type="transmembrane region" description="Helical" evidence="6">
    <location>
        <begin position="38"/>
        <end position="61"/>
    </location>
</feature>
<comment type="similarity">
    <text evidence="2">Belongs to the major facilitator superfamily. Sugar transporter (TC 2.A.1.1) family.</text>
</comment>
<dbReference type="GO" id="GO:0005351">
    <property type="term" value="F:carbohydrate:proton symporter activity"/>
    <property type="evidence" value="ECO:0007669"/>
    <property type="project" value="TreeGrafter"/>
</dbReference>
<protein>
    <recommendedName>
        <fullName evidence="7">Major facilitator superfamily (MFS) profile domain-containing protein</fullName>
    </recommendedName>
</protein>
<comment type="caution">
    <text evidence="8">The sequence shown here is derived from an EMBL/GenBank/DDBJ whole genome shotgun (WGS) entry which is preliminary data.</text>
</comment>
<evidence type="ECO:0000256" key="6">
    <source>
        <dbReference type="SAM" id="Phobius"/>
    </source>
</evidence>
<dbReference type="GeneID" id="31006258"/>
<name>A0A225ASR5_TALAT</name>
<feature type="transmembrane region" description="Helical" evidence="6">
    <location>
        <begin position="193"/>
        <end position="214"/>
    </location>
</feature>
<evidence type="ECO:0000256" key="5">
    <source>
        <dbReference type="ARBA" id="ARBA00023136"/>
    </source>
</evidence>
<feature type="transmembrane region" description="Helical" evidence="6">
    <location>
        <begin position="157"/>
        <end position="181"/>
    </location>
</feature>
<feature type="transmembrane region" description="Helical" evidence="6">
    <location>
        <begin position="73"/>
        <end position="91"/>
    </location>
</feature>
<keyword evidence="5 6" id="KW-0472">Membrane</keyword>